<protein>
    <submittedName>
        <fullName evidence="1">Uncharacterized protein</fullName>
    </submittedName>
</protein>
<evidence type="ECO:0000313" key="1">
    <source>
        <dbReference type="EMBL" id="MDG4983918.1"/>
    </source>
</evidence>
<evidence type="ECO:0000313" key="2">
    <source>
        <dbReference type="Proteomes" id="UP001152614"/>
    </source>
</evidence>
<name>A0A9X4S4Q3_9LACT</name>
<reference evidence="1" key="1">
    <citation type="submission" date="2022-10" db="EMBL/GenBank/DDBJ databases">
        <authorList>
            <person name="Turner M.S."/>
            <person name="Huang W."/>
        </authorList>
    </citation>
    <scope>NUCLEOTIDE SEQUENCE</scope>
    <source>
        <strain evidence="1">3</strain>
    </source>
</reference>
<reference evidence="1" key="2">
    <citation type="journal article" date="2023" name="Food Microbiol.">
        <title>Evaluation of the fermentation potential of lactic acid bacteria isolated from herbs, fruits and vegetables as starter cultures in nut-based milk alternatives.</title>
        <authorList>
            <person name="Huang W."/>
            <person name="Dong A."/>
            <person name="Pham H.T."/>
            <person name="Zhou C."/>
            <person name="Huo Z."/>
            <person name="Watjen A.P."/>
            <person name="Prakash S."/>
            <person name="Bang-Berthelsen C.H."/>
            <person name="Turner M.S."/>
        </authorList>
    </citation>
    <scope>NUCLEOTIDE SEQUENCE</scope>
    <source>
        <strain evidence="1">3</strain>
    </source>
</reference>
<accession>A0A9X4S4Q3</accession>
<organism evidence="1 2">
    <name type="scientific">Lactococcus lactis</name>
    <dbReference type="NCBI Taxonomy" id="1358"/>
    <lineage>
        <taxon>Bacteria</taxon>
        <taxon>Bacillati</taxon>
        <taxon>Bacillota</taxon>
        <taxon>Bacilli</taxon>
        <taxon>Lactobacillales</taxon>
        <taxon>Streptococcaceae</taxon>
        <taxon>Lactococcus</taxon>
    </lineage>
</organism>
<dbReference type="Proteomes" id="UP001152614">
    <property type="component" value="Unassembled WGS sequence"/>
</dbReference>
<dbReference type="AlphaFoldDB" id="A0A9X4S4Q3"/>
<dbReference type="EMBL" id="JAOWLY010000006">
    <property type="protein sequence ID" value="MDG4983918.1"/>
    <property type="molecule type" value="Genomic_DNA"/>
</dbReference>
<comment type="caution">
    <text evidence="1">The sequence shown here is derived from an EMBL/GenBank/DDBJ whole genome shotgun (WGS) entry which is preliminary data.</text>
</comment>
<proteinExistence type="predicted"/>
<dbReference type="RefSeq" id="WP_278228969.1">
    <property type="nucleotide sequence ID" value="NZ_JAOWLY010000006.1"/>
</dbReference>
<gene>
    <name evidence="1" type="ORF">OGZ51_07155</name>
</gene>
<sequence>MKQNVYSKIRQESEKFINPSTLYLEEKLFGERVVCFGYQEKGSTLQKAIYLVAEDMVECFEQWHLLEDDEFYQEVKAEVLAMDIGVIETTVKRHVYWANDKLNILCFAKKQSVKNPFKLDLIYRRYSETKAPLSPWIEVWGVTKDEKERADWLNELYVKKAKQIP</sequence>